<dbReference type="InterPro" id="IPR048300">
    <property type="entry name" value="TACO1_YebC-like_2nd/3rd_dom"/>
</dbReference>
<dbReference type="InterPro" id="IPR018045">
    <property type="entry name" value="S04_transporter_CS"/>
</dbReference>
<evidence type="ECO:0000313" key="12">
    <source>
        <dbReference type="Proteomes" id="UP000298327"/>
    </source>
</evidence>
<accession>A0A4Y9Y6U3</accession>
<evidence type="ECO:0000256" key="3">
    <source>
        <dbReference type="ARBA" id="ARBA00022448"/>
    </source>
</evidence>
<dbReference type="NCBIfam" id="TIGR00815">
    <property type="entry name" value="sulP"/>
    <property type="match status" value="1"/>
</dbReference>
<feature type="domain" description="STAS" evidence="10">
    <location>
        <begin position="519"/>
        <end position="645"/>
    </location>
</feature>
<feature type="compositionally biased region" description="Basic and acidic residues" evidence="8">
    <location>
        <begin position="692"/>
        <end position="711"/>
    </location>
</feature>
<feature type="transmembrane region" description="Helical" evidence="9">
    <location>
        <begin position="78"/>
        <end position="100"/>
    </location>
</feature>
<dbReference type="InterPro" id="IPR001902">
    <property type="entry name" value="SLC26A/SulP_fam"/>
</dbReference>
<dbReference type="InterPro" id="IPR002645">
    <property type="entry name" value="STAS_dom"/>
</dbReference>
<dbReference type="CDD" id="cd07042">
    <property type="entry name" value="STAS_SulP_like_sulfate_transporter"/>
    <property type="match status" value="1"/>
</dbReference>
<dbReference type="Pfam" id="PF20772">
    <property type="entry name" value="TACO1_YebC_N"/>
    <property type="match status" value="1"/>
</dbReference>
<dbReference type="InterPro" id="IPR017856">
    <property type="entry name" value="Integrase-like_N"/>
</dbReference>
<keyword evidence="3" id="KW-0813">Transport</keyword>
<dbReference type="GO" id="GO:0008271">
    <property type="term" value="F:secondary active sulfate transmembrane transporter activity"/>
    <property type="evidence" value="ECO:0007669"/>
    <property type="project" value="InterPro"/>
</dbReference>
<dbReference type="PANTHER" id="PTHR11814">
    <property type="entry name" value="SULFATE TRANSPORTER"/>
    <property type="match status" value="1"/>
</dbReference>
<dbReference type="STRING" id="205917.A0A4Y9Y6U3"/>
<feature type="region of interest" description="Disordered" evidence="8">
    <location>
        <begin position="687"/>
        <end position="712"/>
    </location>
</feature>
<dbReference type="FunFam" id="3.30.750.24:FF:000046">
    <property type="entry name" value="Solute carrier family 26 (Sodium-independent sulfate anion transporter), member 11"/>
    <property type="match status" value="1"/>
</dbReference>
<dbReference type="InterPro" id="IPR036513">
    <property type="entry name" value="STAS_dom_sf"/>
</dbReference>
<protein>
    <recommendedName>
        <fullName evidence="10">STAS domain-containing protein</fullName>
    </recommendedName>
</protein>
<reference evidence="11 12" key="1">
    <citation type="submission" date="2019-02" db="EMBL/GenBank/DDBJ databases">
        <title>Genome sequencing of the rare red list fungi Dentipellis fragilis.</title>
        <authorList>
            <person name="Buettner E."/>
            <person name="Kellner H."/>
        </authorList>
    </citation>
    <scope>NUCLEOTIDE SEQUENCE [LARGE SCALE GENOMIC DNA]</scope>
    <source>
        <strain evidence="11 12">DSM 105465</strain>
    </source>
</reference>
<evidence type="ECO:0000256" key="7">
    <source>
        <dbReference type="ARBA" id="ARBA00054315"/>
    </source>
</evidence>
<feature type="compositionally biased region" description="Basic and acidic residues" evidence="8">
    <location>
        <begin position="767"/>
        <end position="782"/>
    </location>
</feature>
<feature type="compositionally biased region" description="Basic and acidic residues" evidence="8">
    <location>
        <begin position="554"/>
        <end position="566"/>
    </location>
</feature>
<feature type="transmembrane region" description="Helical" evidence="9">
    <location>
        <begin position="112"/>
        <end position="129"/>
    </location>
</feature>
<comment type="function">
    <text evidence="7">High affinity uptake of sulfate into the cell.</text>
</comment>
<keyword evidence="4 9" id="KW-0812">Transmembrane</keyword>
<feature type="transmembrane region" description="Helical" evidence="9">
    <location>
        <begin position="165"/>
        <end position="187"/>
    </location>
</feature>
<dbReference type="PROSITE" id="PS01130">
    <property type="entry name" value="SLC26A"/>
    <property type="match status" value="1"/>
</dbReference>
<keyword evidence="12" id="KW-1185">Reference proteome</keyword>
<dbReference type="Pfam" id="PF01740">
    <property type="entry name" value="STAS"/>
    <property type="match status" value="1"/>
</dbReference>
<dbReference type="InterPro" id="IPR029072">
    <property type="entry name" value="YebC-like"/>
</dbReference>
<dbReference type="Gene3D" id="3.30.70.980">
    <property type="match status" value="1"/>
</dbReference>
<dbReference type="Proteomes" id="UP000298327">
    <property type="component" value="Unassembled WGS sequence"/>
</dbReference>
<dbReference type="GO" id="GO:0016020">
    <property type="term" value="C:membrane"/>
    <property type="evidence" value="ECO:0007669"/>
    <property type="project" value="UniProtKB-SubCell"/>
</dbReference>
<evidence type="ECO:0000256" key="6">
    <source>
        <dbReference type="ARBA" id="ARBA00023136"/>
    </source>
</evidence>
<evidence type="ECO:0000256" key="5">
    <source>
        <dbReference type="ARBA" id="ARBA00022989"/>
    </source>
</evidence>
<evidence type="ECO:0000256" key="4">
    <source>
        <dbReference type="ARBA" id="ARBA00022692"/>
    </source>
</evidence>
<dbReference type="Pfam" id="PF01709">
    <property type="entry name" value="Transcrip_reg"/>
    <property type="match status" value="1"/>
</dbReference>
<proteinExistence type="inferred from homology"/>
<dbReference type="InterPro" id="IPR026564">
    <property type="entry name" value="Transcrip_reg_TACO1-like_dom3"/>
</dbReference>
<evidence type="ECO:0000256" key="9">
    <source>
        <dbReference type="SAM" id="Phobius"/>
    </source>
</evidence>
<keyword evidence="6 9" id="KW-0472">Membrane</keyword>
<evidence type="ECO:0000256" key="2">
    <source>
        <dbReference type="ARBA" id="ARBA00008692"/>
    </source>
</evidence>
<evidence type="ECO:0000259" key="10">
    <source>
        <dbReference type="PROSITE" id="PS50801"/>
    </source>
</evidence>
<evidence type="ECO:0000256" key="8">
    <source>
        <dbReference type="SAM" id="MobiDB-lite"/>
    </source>
</evidence>
<dbReference type="InterPro" id="IPR011547">
    <property type="entry name" value="SLC26A/SulP_dom"/>
</dbReference>
<dbReference type="Pfam" id="PF00916">
    <property type="entry name" value="Sulfate_transp"/>
    <property type="match status" value="1"/>
</dbReference>
<comment type="subcellular location">
    <subcellularLocation>
        <location evidence="1">Membrane</location>
        <topology evidence="1">Multi-pass membrane protein</topology>
    </subcellularLocation>
</comment>
<dbReference type="InterPro" id="IPR049083">
    <property type="entry name" value="TACO1_YebC_N"/>
</dbReference>
<evidence type="ECO:0000313" key="11">
    <source>
        <dbReference type="EMBL" id="TFY57297.1"/>
    </source>
</evidence>
<dbReference type="GO" id="GO:1902434">
    <property type="term" value="P:sulfate import across plasma membrane"/>
    <property type="evidence" value="ECO:0007669"/>
    <property type="project" value="UniProtKB-ARBA"/>
</dbReference>
<dbReference type="OrthoDB" id="288203at2759"/>
<dbReference type="EMBL" id="SEOQ01000761">
    <property type="protein sequence ID" value="TFY57297.1"/>
    <property type="molecule type" value="Genomic_DNA"/>
</dbReference>
<feature type="region of interest" description="Disordered" evidence="8">
    <location>
        <begin position="748"/>
        <end position="798"/>
    </location>
</feature>
<feature type="region of interest" description="Disordered" evidence="8">
    <location>
        <begin position="554"/>
        <end position="581"/>
    </location>
</feature>
<name>A0A4Y9Y6U3_9AGAM</name>
<sequence length="1030" mass="112383">MHAASSEDSHSSSTLRPAIMAESAKRFGKRVIGYPEEKIPVVSSKDWIKNLSKDPKGDAIDYVKRLFPIFGWITRYNLGWLTGDVIAGVTVGIVLVPQSMSYAQIATLPPQYGLYSAFIGVLIYCLFATSKDVSIGPVAVMSLTVSQVLKYVNDRHPNEWPSPQIATTLSFICGFIVLGIGLLRLGWIVEFIPAPAVAGFMTGSAINIASGQVPGLMGISGFDTRASTYLVIINTLKGLPRTTKDAAFGLTGLFALYAIRIVCDKLAVRFPRRARLFFFISVLRNGFVIIVLTLASWLYCRHRVNSKGKYPIKILQTVPRGFQHVRSPHIDPSLLSALAPKLPVATIILLLEHISISKSFGRINNYKIDPNQELIAIGVTNTIGSVFGAYPATGSFSRSALKSKSGVRTPAGGIFSAIVVVVALYGLTPAFFWIPSAGLSAVIIHAVADLVTKPPQAFSFWRISPLDTAPHPHRPPARHFLGRTRIHEPQSPDVSREVFVPLRSNNVVNPQVLVEPPPPGVVIYRFEESTLYPNCSHMNRVLVDYVKEHTRRGKDMSQIKLSDRAWNDPGPPRGAKSESEENLAKPLLRAIVLDFSTVSQIDTTAVQALIDTRNEIERWTDHPVEFHFATLLSPWIRRALVAGGFGTSRGASASPLEIAPVVPYRDGYEAPHSIRHRDHAHVDIEAVDVDADNDRDTKEQGSDASDHDDAFGPRIGASEALLQVSTPFFHIDLSAAVRAAERALARHAEGLHSVSTASSPDGELDDRDIKSKSLRDTTKYPEDSEPDSALGQARPDRDAPVKSILHWSKIKQRKGVTDAQKSALYGKTNRDIVVAVRAGGSASPEQNIALANTLKKARADGVPKANIEAALAKAAGGKDKGDQLVIYEAMAHGSVGVMVARFATVGFMFQRQGCVRVALQKGEDYNERMEKLIDVALAAEAEDFEEQTSTDEAGVVEMEFLCPPQSLTKLTKAITEEPMPGVELLSSEQIYAPAEKTEVEDEALESKIGELVGELEETDDILRVWTTLDA</sequence>
<dbReference type="Gene3D" id="3.30.750.24">
    <property type="entry name" value="STAS domain"/>
    <property type="match status" value="1"/>
</dbReference>
<gene>
    <name evidence="11" type="ORF">EVG20_g8604</name>
</gene>
<dbReference type="PROSITE" id="PS50801">
    <property type="entry name" value="STAS"/>
    <property type="match status" value="1"/>
</dbReference>
<comment type="caution">
    <text evidence="11">The sequence shown here is derived from an EMBL/GenBank/DDBJ whole genome shotgun (WGS) entry which is preliminary data.</text>
</comment>
<feature type="transmembrane region" description="Helical" evidence="9">
    <location>
        <begin position="414"/>
        <end position="434"/>
    </location>
</feature>
<dbReference type="SUPFAM" id="SSF75625">
    <property type="entry name" value="YebC-like"/>
    <property type="match status" value="1"/>
</dbReference>
<dbReference type="Gene3D" id="1.10.10.200">
    <property type="match status" value="1"/>
</dbReference>
<comment type="similarity">
    <text evidence="2">Belongs to the SLC26A/SulP transporter (TC 2.A.53) family.</text>
</comment>
<organism evidence="11 12">
    <name type="scientific">Dentipellis fragilis</name>
    <dbReference type="NCBI Taxonomy" id="205917"/>
    <lineage>
        <taxon>Eukaryota</taxon>
        <taxon>Fungi</taxon>
        <taxon>Dikarya</taxon>
        <taxon>Basidiomycota</taxon>
        <taxon>Agaricomycotina</taxon>
        <taxon>Agaricomycetes</taxon>
        <taxon>Russulales</taxon>
        <taxon>Hericiaceae</taxon>
        <taxon>Dentipellis</taxon>
    </lineage>
</organism>
<dbReference type="AlphaFoldDB" id="A0A4Y9Y6U3"/>
<feature type="transmembrane region" description="Helical" evidence="9">
    <location>
        <begin position="275"/>
        <end position="299"/>
    </location>
</feature>
<keyword evidence="5 9" id="KW-1133">Transmembrane helix</keyword>
<evidence type="ECO:0000256" key="1">
    <source>
        <dbReference type="ARBA" id="ARBA00004141"/>
    </source>
</evidence>
<feature type="transmembrane region" description="Helical" evidence="9">
    <location>
        <begin position="246"/>
        <end position="263"/>
    </location>
</feature>